<dbReference type="EMBL" id="CP053452">
    <property type="protein sequence ID" value="QJX00120.1"/>
    <property type="molecule type" value="Genomic_DNA"/>
</dbReference>
<sequence length="176" mass="19479">MRFTIVSIVLITTALVFTGVVQRPARWFAIDSRNRTGEAALRDSNDRRLDLEEQGESSRLRAAVTEDVAARLGEGRLTLYEAIGAIEPLARAAPEWFLSVRRSYQSFALVSPTATDREVIAVYLLQKIDQLADAARERGDTSRATALSARRVELESRAATPAPAQAFRTRTRFGAN</sequence>
<accession>A0A6M5Z1B5</accession>
<evidence type="ECO:0000313" key="1">
    <source>
        <dbReference type="EMBL" id="QJX00120.1"/>
    </source>
</evidence>
<keyword evidence="2" id="KW-1185">Reference proteome</keyword>
<gene>
    <name evidence="1" type="ORF">FTUN_7744</name>
</gene>
<dbReference type="RefSeq" id="WP_171474941.1">
    <property type="nucleotide sequence ID" value="NZ_CP053452.2"/>
</dbReference>
<reference evidence="2" key="1">
    <citation type="submission" date="2020-05" db="EMBL/GenBank/DDBJ databases">
        <title>Frigoriglobus tundricola gen. nov., sp. nov., a psychrotolerant cellulolytic planctomycete of the family Gemmataceae with two divergent copies of 16S rRNA gene.</title>
        <authorList>
            <person name="Kulichevskaya I.S."/>
            <person name="Ivanova A.A."/>
            <person name="Naumoff D.G."/>
            <person name="Beletsky A.V."/>
            <person name="Rijpstra W.I.C."/>
            <person name="Sinninghe Damste J.S."/>
            <person name="Mardanov A.V."/>
            <person name="Ravin N.V."/>
            <person name="Dedysh S.N."/>
        </authorList>
    </citation>
    <scope>NUCLEOTIDE SEQUENCE [LARGE SCALE GENOMIC DNA]</scope>
    <source>
        <strain evidence="2">PL17</strain>
    </source>
</reference>
<proteinExistence type="predicted"/>
<organism evidence="1 2">
    <name type="scientific">Frigoriglobus tundricola</name>
    <dbReference type="NCBI Taxonomy" id="2774151"/>
    <lineage>
        <taxon>Bacteria</taxon>
        <taxon>Pseudomonadati</taxon>
        <taxon>Planctomycetota</taxon>
        <taxon>Planctomycetia</taxon>
        <taxon>Gemmatales</taxon>
        <taxon>Gemmataceae</taxon>
        <taxon>Frigoriglobus</taxon>
    </lineage>
</organism>
<dbReference type="AlphaFoldDB" id="A0A6M5Z1B5"/>
<dbReference type="Proteomes" id="UP000503447">
    <property type="component" value="Chromosome"/>
</dbReference>
<dbReference type="KEGG" id="ftj:FTUN_7744"/>
<protein>
    <submittedName>
        <fullName evidence="1">Uncharacterized protein</fullName>
    </submittedName>
</protein>
<name>A0A6M5Z1B5_9BACT</name>
<evidence type="ECO:0000313" key="2">
    <source>
        <dbReference type="Proteomes" id="UP000503447"/>
    </source>
</evidence>